<gene>
    <name evidence="1" type="ORF">Ahy_A02g005010</name>
</gene>
<reference evidence="1 2" key="1">
    <citation type="submission" date="2019-01" db="EMBL/GenBank/DDBJ databases">
        <title>Sequencing of cultivated peanut Arachis hypogaea provides insights into genome evolution and oil improvement.</title>
        <authorList>
            <person name="Chen X."/>
        </authorList>
    </citation>
    <scope>NUCLEOTIDE SEQUENCE [LARGE SCALE GENOMIC DNA]</scope>
    <source>
        <strain evidence="2">cv. Fuhuasheng</strain>
        <tissue evidence="1">Leaves</tissue>
    </source>
</reference>
<dbReference type="AlphaFoldDB" id="A0A445E5E6"/>
<proteinExistence type="predicted"/>
<dbReference type="InterPro" id="IPR004926">
    <property type="entry name" value="LEA_3a"/>
</dbReference>
<dbReference type="STRING" id="3818.A0A445E5E6"/>
<dbReference type="GO" id="GO:0005739">
    <property type="term" value="C:mitochondrion"/>
    <property type="evidence" value="ECO:0007669"/>
    <property type="project" value="TreeGrafter"/>
</dbReference>
<sequence>MASSFFTNNVKFISAHVLGGFSISLITRRTYAVATAQSVASGGRATISGSKMGPATVEEKVAIAKKVSWMPDTVTGYYKPENINEIDVAELRASLLTKKFNN</sequence>
<name>A0A445E5E6_ARAHY</name>
<accession>A0A445E5E6</accession>
<dbReference type="EMBL" id="SDMP01000002">
    <property type="protein sequence ID" value="RYR70686.1"/>
    <property type="molecule type" value="Genomic_DNA"/>
</dbReference>
<evidence type="ECO:0008006" key="3">
    <source>
        <dbReference type="Google" id="ProtNLM"/>
    </source>
</evidence>
<dbReference type="OrthoDB" id="1936089at2759"/>
<evidence type="ECO:0000313" key="2">
    <source>
        <dbReference type="Proteomes" id="UP000289738"/>
    </source>
</evidence>
<protein>
    <recommendedName>
        <fullName evidence="3">Indole-3-acetic acid-induced protein ARG2</fullName>
    </recommendedName>
</protein>
<organism evidence="1 2">
    <name type="scientific">Arachis hypogaea</name>
    <name type="common">Peanut</name>
    <dbReference type="NCBI Taxonomy" id="3818"/>
    <lineage>
        <taxon>Eukaryota</taxon>
        <taxon>Viridiplantae</taxon>
        <taxon>Streptophyta</taxon>
        <taxon>Embryophyta</taxon>
        <taxon>Tracheophyta</taxon>
        <taxon>Spermatophyta</taxon>
        <taxon>Magnoliopsida</taxon>
        <taxon>eudicotyledons</taxon>
        <taxon>Gunneridae</taxon>
        <taxon>Pentapetalae</taxon>
        <taxon>rosids</taxon>
        <taxon>fabids</taxon>
        <taxon>Fabales</taxon>
        <taxon>Fabaceae</taxon>
        <taxon>Papilionoideae</taxon>
        <taxon>50 kb inversion clade</taxon>
        <taxon>dalbergioids sensu lato</taxon>
        <taxon>Dalbergieae</taxon>
        <taxon>Pterocarpus clade</taxon>
        <taxon>Arachis</taxon>
    </lineage>
</organism>
<evidence type="ECO:0000313" key="1">
    <source>
        <dbReference type="EMBL" id="RYR70686.1"/>
    </source>
</evidence>
<dbReference type="Pfam" id="PF03242">
    <property type="entry name" value="LEA_3a"/>
    <property type="match status" value="1"/>
</dbReference>
<comment type="caution">
    <text evidence="1">The sequence shown here is derived from an EMBL/GenBank/DDBJ whole genome shotgun (WGS) entry which is preliminary data.</text>
</comment>
<dbReference type="Proteomes" id="UP000289738">
    <property type="component" value="Chromosome A02"/>
</dbReference>
<dbReference type="Gramene" id="arahy.Tifrunner.gnm2.ann2.Ah02g369100.1">
    <property type="protein sequence ID" value="arahy.Tifrunner.gnm2.ann2.Ah02g369100.1-CDS"/>
    <property type="gene ID" value="arahy.Tifrunner.gnm2.ann2.Ah02g369100"/>
</dbReference>
<dbReference type="GO" id="GO:0006950">
    <property type="term" value="P:response to stress"/>
    <property type="evidence" value="ECO:0007669"/>
    <property type="project" value="TreeGrafter"/>
</dbReference>
<dbReference type="PANTHER" id="PTHR33509">
    <property type="entry name" value="LATE EMBRYOGENIS ABUNDANT PROTEIN 2-RELATED"/>
    <property type="match status" value="1"/>
</dbReference>
<keyword evidence="2" id="KW-1185">Reference proteome</keyword>
<dbReference type="PANTHER" id="PTHR33509:SF5">
    <property type="entry name" value="PROTEIN SENESCENCE-ASSOCIATED GENE 21, MITOCHONDRIAL"/>
    <property type="match status" value="1"/>
</dbReference>